<comment type="caution">
    <text evidence="1">The sequence shown here is derived from an EMBL/GenBank/DDBJ whole genome shotgun (WGS) entry which is preliminary data.</text>
</comment>
<evidence type="ECO:0008006" key="3">
    <source>
        <dbReference type="Google" id="ProtNLM"/>
    </source>
</evidence>
<gene>
    <name evidence="1" type="ORF">GCM10011363_30650</name>
</gene>
<protein>
    <recommendedName>
        <fullName evidence="3">Transposase</fullName>
    </recommendedName>
</protein>
<evidence type="ECO:0000313" key="2">
    <source>
        <dbReference type="Proteomes" id="UP000645462"/>
    </source>
</evidence>
<name>A0ABQ1KZD4_9RHOB</name>
<dbReference type="Proteomes" id="UP000645462">
    <property type="component" value="Unassembled WGS sequence"/>
</dbReference>
<dbReference type="EMBL" id="BMFC01000008">
    <property type="protein sequence ID" value="GGC11869.1"/>
    <property type="molecule type" value="Genomic_DNA"/>
</dbReference>
<keyword evidence="2" id="KW-1185">Reference proteome</keyword>
<sequence length="70" mass="7899">MISPVRSNLVQSTSQIRHLIKRKGCLSRDGMLNMMFKLGQCGEKSWRKLRGFAHLADVIQGVDFVNGIKP</sequence>
<accession>A0ABQ1KZD4</accession>
<organism evidence="1 2">
    <name type="scientific">Marivita lacus</name>
    <dbReference type="NCBI Taxonomy" id="1323742"/>
    <lineage>
        <taxon>Bacteria</taxon>
        <taxon>Pseudomonadati</taxon>
        <taxon>Pseudomonadota</taxon>
        <taxon>Alphaproteobacteria</taxon>
        <taxon>Rhodobacterales</taxon>
        <taxon>Roseobacteraceae</taxon>
        <taxon>Marivita</taxon>
    </lineage>
</organism>
<evidence type="ECO:0000313" key="1">
    <source>
        <dbReference type="EMBL" id="GGC11869.1"/>
    </source>
</evidence>
<proteinExistence type="predicted"/>
<reference evidence="2" key="1">
    <citation type="journal article" date="2019" name="Int. J. Syst. Evol. Microbiol.">
        <title>The Global Catalogue of Microorganisms (GCM) 10K type strain sequencing project: providing services to taxonomists for standard genome sequencing and annotation.</title>
        <authorList>
            <consortium name="The Broad Institute Genomics Platform"/>
            <consortium name="The Broad Institute Genome Sequencing Center for Infectious Disease"/>
            <person name="Wu L."/>
            <person name="Ma J."/>
        </authorList>
    </citation>
    <scope>NUCLEOTIDE SEQUENCE [LARGE SCALE GENOMIC DNA]</scope>
    <source>
        <strain evidence="2">CGMCC 1.12478</strain>
    </source>
</reference>